<dbReference type="Gene3D" id="3.50.30.40">
    <property type="entry name" value="Ribonuclease E inhibitor RraA/RraA-like"/>
    <property type="match status" value="1"/>
</dbReference>
<evidence type="ECO:0000313" key="1">
    <source>
        <dbReference type="EMBL" id="GAI12849.1"/>
    </source>
</evidence>
<dbReference type="InterPro" id="IPR036704">
    <property type="entry name" value="RraA/RraA-like_sf"/>
</dbReference>
<dbReference type="SUPFAM" id="SSF89562">
    <property type="entry name" value="RraA-like"/>
    <property type="match status" value="1"/>
</dbReference>
<gene>
    <name evidence="1" type="ORF">S06H3_13185</name>
</gene>
<comment type="caution">
    <text evidence="1">The sequence shown here is derived from an EMBL/GenBank/DDBJ whole genome shotgun (WGS) entry which is preliminary data.</text>
</comment>
<proteinExistence type="predicted"/>
<name>X1N2M6_9ZZZZ</name>
<feature type="non-terminal residue" evidence="1">
    <location>
        <position position="1"/>
    </location>
</feature>
<dbReference type="EMBL" id="BARV01006434">
    <property type="protein sequence ID" value="GAI12849.1"/>
    <property type="molecule type" value="Genomic_DNA"/>
</dbReference>
<reference evidence="1" key="1">
    <citation type="journal article" date="2014" name="Front. Microbiol.">
        <title>High frequency of phylogenetically diverse reductive dehalogenase-homologous genes in deep subseafloor sedimentary metagenomes.</title>
        <authorList>
            <person name="Kawai M."/>
            <person name="Futagami T."/>
            <person name="Toyoda A."/>
            <person name="Takaki Y."/>
            <person name="Nishi S."/>
            <person name="Hori S."/>
            <person name="Arai W."/>
            <person name="Tsubouchi T."/>
            <person name="Morono Y."/>
            <person name="Uchiyama I."/>
            <person name="Ito T."/>
            <person name="Fujiyama A."/>
            <person name="Inagaki F."/>
            <person name="Takami H."/>
        </authorList>
    </citation>
    <scope>NUCLEOTIDE SEQUENCE</scope>
    <source>
        <strain evidence="1">Expedition CK06-06</strain>
    </source>
</reference>
<evidence type="ECO:0008006" key="2">
    <source>
        <dbReference type="Google" id="ProtNLM"/>
    </source>
</evidence>
<dbReference type="AlphaFoldDB" id="X1N2M6"/>
<sequence length="111" mass="12257">EVVGVVTDGPSRDLDEMRKLDIQYIMSGLTSGHGDFTLTEINVPVSIAGMDVNPGVIIHMDEHGAVKFPAEKLKDVCNNIEALSDEEDRQAKALLKAKNVDEIKRAWLNRI</sequence>
<dbReference type="Pfam" id="PF03737">
    <property type="entry name" value="RraA-like"/>
    <property type="match status" value="1"/>
</dbReference>
<protein>
    <recommendedName>
        <fullName evidence="2">Demethylmenaquinone methyltransferase-like protein</fullName>
    </recommendedName>
</protein>
<accession>X1N2M6</accession>
<dbReference type="InterPro" id="IPR005493">
    <property type="entry name" value="RraA/RraA-like"/>
</dbReference>
<organism evidence="1">
    <name type="scientific">marine sediment metagenome</name>
    <dbReference type="NCBI Taxonomy" id="412755"/>
    <lineage>
        <taxon>unclassified sequences</taxon>
        <taxon>metagenomes</taxon>
        <taxon>ecological metagenomes</taxon>
    </lineage>
</organism>